<keyword evidence="2 7" id="KW-0560">Oxidoreductase</keyword>
<dbReference type="CDD" id="cd07116">
    <property type="entry name" value="ALDH_ACDHII-AcoD"/>
    <property type="match status" value="1"/>
</dbReference>
<feature type="domain" description="Aldehyde dehydrogenase" evidence="8">
    <location>
        <begin position="27"/>
        <end position="493"/>
    </location>
</feature>
<dbReference type="InterPro" id="IPR016163">
    <property type="entry name" value="Ald_DH_C"/>
</dbReference>
<comment type="catalytic activity">
    <reaction evidence="5">
        <text>an aldehyde + NAD(+) + H2O = a carboxylate + NADH + 2 H(+)</text>
        <dbReference type="Rhea" id="RHEA:16185"/>
        <dbReference type="ChEBI" id="CHEBI:15377"/>
        <dbReference type="ChEBI" id="CHEBI:15378"/>
        <dbReference type="ChEBI" id="CHEBI:17478"/>
        <dbReference type="ChEBI" id="CHEBI:29067"/>
        <dbReference type="ChEBI" id="CHEBI:57540"/>
        <dbReference type="ChEBI" id="CHEBI:57945"/>
        <dbReference type="EC" id="1.2.1.3"/>
    </reaction>
</comment>
<feature type="active site" evidence="6">
    <location>
        <position position="262"/>
    </location>
</feature>
<dbReference type="FunFam" id="3.40.605.10:FF:000001">
    <property type="entry name" value="Aldehyde dehydrogenase 1"/>
    <property type="match status" value="1"/>
</dbReference>
<dbReference type="EMBL" id="CP002293">
    <property type="protein sequence ID" value="ADP73102.1"/>
    <property type="molecule type" value="Genomic_DNA"/>
</dbReference>
<evidence type="ECO:0000256" key="3">
    <source>
        <dbReference type="ARBA" id="ARBA00024226"/>
    </source>
</evidence>
<sequence>MIYAQPGQPGSLITFKKRYENFIGGKWVPPVDGEYFENISPVTGKPYCEVPRSKAADIELALDAAHAAKDAWGRTSPAERARILNKIADRIEENLEMLAVAETWENGKPIRETLNADIPLAIDHFRYFAGCIRAEEGTLAEIDNDTVAYHFKEPLGVVGQIIPWNFPLLMATWKLAPALAAGNCVVLKPAEQTPTSILVLMELIEDLLPPGVVNIVNGFGLEAGKPLASSNRIAKIAFTGETTTGRLIMQYASQNIIPVTLELGGKSPNIFFEDVAAKDDEFFDKAIEGFTLFALNQGEICTCPSRALIQESIYDQFIERALERVKQIKQGNPLDTETMIGAQASSEQLEKILSYIDIGKQEGAELLIGGERNFLEGDLRDGYYVKPTVFKGHNKMRIFQEEIFGPVVSVTTFKDVNEALEIANETLYGLGAGVWTRDINTAYRVGRGIQAGRVWTNCYHIYPAHAAFGGYKLSGFGRETHKMMLEHYQQTKNLLVSYSPKKLGLF</sequence>
<evidence type="ECO:0000256" key="7">
    <source>
        <dbReference type="RuleBase" id="RU003345"/>
    </source>
</evidence>
<reference evidence="9" key="1">
    <citation type="submission" date="2010-10" db="EMBL/GenBank/DDBJ databases">
        <title>Complete sequence of chromosome of Geobacillus sp. Y4.1MC1.</title>
        <authorList>
            <consortium name="US DOE Joint Genome Institute"/>
            <person name="Lucas S."/>
            <person name="Copeland A."/>
            <person name="Lapidus A."/>
            <person name="Cheng J.-F."/>
            <person name="Bruce D."/>
            <person name="Goodwin L."/>
            <person name="Pitluck S."/>
            <person name="Chertkov O."/>
            <person name="Zhang X."/>
            <person name="Detter J.C."/>
            <person name="Han C."/>
            <person name="Tapia R."/>
            <person name="Land M."/>
            <person name="Hauser L."/>
            <person name="Jeffries C."/>
            <person name="Kyrpides N."/>
            <person name="Ivanova N."/>
            <person name="Ovchinnikova G."/>
            <person name="Brumm P."/>
            <person name="Mead D."/>
            <person name="Woyke T."/>
        </authorList>
    </citation>
    <scope>NUCLEOTIDE SEQUENCE [LARGE SCALE GENOMIC DNA]</scope>
    <source>
        <strain evidence="9">Y4.1MC1</strain>
    </source>
</reference>
<dbReference type="PROSITE" id="PS00687">
    <property type="entry name" value="ALDEHYDE_DEHYDR_GLU"/>
    <property type="match status" value="1"/>
</dbReference>
<comment type="similarity">
    <text evidence="1 7">Belongs to the aldehyde dehydrogenase family.</text>
</comment>
<dbReference type="AlphaFoldDB" id="A0A7U3YC36"/>
<name>A0A7U3YC36_GEOS0</name>
<dbReference type="InterPro" id="IPR016161">
    <property type="entry name" value="Ald_DH/histidinol_DH"/>
</dbReference>
<dbReference type="InterPro" id="IPR015590">
    <property type="entry name" value="Aldehyde_DH_dom"/>
</dbReference>
<dbReference type="InterPro" id="IPR029510">
    <property type="entry name" value="Ald_DH_CS_GLU"/>
</dbReference>
<dbReference type="PROSITE" id="PS00070">
    <property type="entry name" value="ALDEHYDE_DEHYDR_CYS"/>
    <property type="match status" value="1"/>
</dbReference>
<dbReference type="PANTHER" id="PTHR43111">
    <property type="entry name" value="ALDEHYDE DEHYDROGENASE B-RELATED"/>
    <property type="match status" value="1"/>
</dbReference>
<protein>
    <recommendedName>
        <fullName evidence="4">Putative aldehyde dehydrogenase AldA</fullName>
        <ecNumber evidence="3">1.2.1.3</ecNumber>
    </recommendedName>
</protein>
<dbReference type="InterPro" id="IPR016162">
    <property type="entry name" value="Ald_DH_N"/>
</dbReference>
<dbReference type="Gene3D" id="3.40.309.10">
    <property type="entry name" value="Aldehyde Dehydrogenase, Chain A, domain 2"/>
    <property type="match status" value="1"/>
</dbReference>
<evidence type="ECO:0000313" key="9">
    <source>
        <dbReference type="EMBL" id="ADP73102.1"/>
    </source>
</evidence>
<gene>
    <name evidence="9" type="ORF">GY4MC1_0254</name>
</gene>
<evidence type="ECO:0000256" key="2">
    <source>
        <dbReference type="ARBA" id="ARBA00023002"/>
    </source>
</evidence>
<dbReference type="FunFam" id="3.40.309.10:FF:000017">
    <property type="entry name" value="Aldehyde dehydrogenase B"/>
    <property type="match status" value="1"/>
</dbReference>
<organism evidence="9">
    <name type="scientific">Geobacillus sp. (strain Y4.1MC1)</name>
    <dbReference type="NCBI Taxonomy" id="581103"/>
    <lineage>
        <taxon>Bacteria</taxon>
        <taxon>Bacillati</taxon>
        <taxon>Bacillota</taxon>
        <taxon>Bacilli</taxon>
        <taxon>Bacillales</taxon>
        <taxon>Anoxybacillaceae</taxon>
        <taxon>Geobacillus</taxon>
    </lineage>
</organism>
<evidence type="ECO:0000256" key="6">
    <source>
        <dbReference type="PROSITE-ProRule" id="PRU10007"/>
    </source>
</evidence>
<accession>A0A7U3YC36</accession>
<proteinExistence type="inferred from homology"/>
<dbReference type="PANTHER" id="PTHR43111:SF1">
    <property type="entry name" value="ALDEHYDE DEHYDROGENASE B-RELATED"/>
    <property type="match status" value="1"/>
</dbReference>
<dbReference type="Gene3D" id="3.40.605.10">
    <property type="entry name" value="Aldehyde Dehydrogenase, Chain A, domain 1"/>
    <property type="match status" value="1"/>
</dbReference>
<evidence type="ECO:0000256" key="5">
    <source>
        <dbReference type="ARBA" id="ARBA00049194"/>
    </source>
</evidence>
<dbReference type="KEGG" id="gmc:GY4MC1_0254"/>
<evidence type="ECO:0000259" key="8">
    <source>
        <dbReference type="Pfam" id="PF00171"/>
    </source>
</evidence>
<evidence type="ECO:0000256" key="4">
    <source>
        <dbReference type="ARBA" id="ARBA00039869"/>
    </source>
</evidence>
<evidence type="ECO:0000256" key="1">
    <source>
        <dbReference type="ARBA" id="ARBA00009986"/>
    </source>
</evidence>
<dbReference type="SUPFAM" id="SSF53720">
    <property type="entry name" value="ALDH-like"/>
    <property type="match status" value="1"/>
</dbReference>
<dbReference type="Pfam" id="PF00171">
    <property type="entry name" value="Aldedh"/>
    <property type="match status" value="1"/>
</dbReference>
<dbReference type="InterPro" id="IPR016160">
    <property type="entry name" value="Ald_DH_CS_CYS"/>
</dbReference>
<dbReference type="EC" id="1.2.1.3" evidence="3"/>
<dbReference type="GO" id="GO:0004029">
    <property type="term" value="F:aldehyde dehydrogenase (NAD+) activity"/>
    <property type="evidence" value="ECO:0007669"/>
    <property type="project" value="UniProtKB-EC"/>
</dbReference>